<keyword evidence="4" id="KW-0067">ATP-binding</keyword>
<accession>A0AAN5ID90</accession>
<feature type="compositionally biased region" description="Basic and acidic residues" evidence="5">
    <location>
        <begin position="116"/>
        <end position="166"/>
    </location>
</feature>
<feature type="region of interest" description="Disordered" evidence="5">
    <location>
        <begin position="82"/>
        <end position="235"/>
    </location>
</feature>
<evidence type="ECO:0000313" key="7">
    <source>
        <dbReference type="EMBL" id="GMR62037.1"/>
    </source>
</evidence>
<comment type="caution">
    <text evidence="7">The sequence shown here is derived from an EMBL/GenBank/DDBJ whole genome shotgun (WGS) entry which is preliminary data.</text>
</comment>
<proteinExistence type="predicted"/>
<protein>
    <recommendedName>
        <fullName evidence="6">Helicase ATP-binding domain-containing protein</fullName>
    </recommendedName>
</protein>
<dbReference type="EMBL" id="BTRK01000006">
    <property type="protein sequence ID" value="GMR62037.1"/>
    <property type="molecule type" value="Genomic_DNA"/>
</dbReference>
<evidence type="ECO:0000256" key="1">
    <source>
        <dbReference type="ARBA" id="ARBA00022741"/>
    </source>
</evidence>
<dbReference type="GO" id="GO:0005829">
    <property type="term" value="C:cytosol"/>
    <property type="evidence" value="ECO:0007669"/>
    <property type="project" value="TreeGrafter"/>
</dbReference>
<feature type="non-terminal residue" evidence="7">
    <location>
        <position position="1"/>
    </location>
</feature>
<dbReference type="InterPro" id="IPR011545">
    <property type="entry name" value="DEAD/DEAH_box_helicase_dom"/>
</dbReference>
<feature type="compositionally biased region" description="Basic and acidic residues" evidence="5">
    <location>
        <begin position="22"/>
        <end position="36"/>
    </location>
</feature>
<evidence type="ECO:0000313" key="8">
    <source>
        <dbReference type="Proteomes" id="UP001328107"/>
    </source>
</evidence>
<feature type="compositionally biased region" description="Basic and acidic residues" evidence="5">
    <location>
        <begin position="191"/>
        <end position="209"/>
    </location>
</feature>
<evidence type="ECO:0000256" key="4">
    <source>
        <dbReference type="ARBA" id="ARBA00022840"/>
    </source>
</evidence>
<dbReference type="InterPro" id="IPR050079">
    <property type="entry name" value="DEAD_box_RNA_helicase"/>
</dbReference>
<evidence type="ECO:0000259" key="6">
    <source>
        <dbReference type="PROSITE" id="PS51192"/>
    </source>
</evidence>
<evidence type="ECO:0000256" key="3">
    <source>
        <dbReference type="ARBA" id="ARBA00022806"/>
    </source>
</evidence>
<keyword evidence="3" id="KW-0347">Helicase</keyword>
<dbReference type="AlphaFoldDB" id="A0AAN5ID90"/>
<keyword evidence="2" id="KW-0378">Hydrolase</keyword>
<dbReference type="SUPFAM" id="SSF52540">
    <property type="entry name" value="P-loop containing nucleoside triphosphate hydrolases"/>
    <property type="match status" value="1"/>
</dbReference>
<gene>
    <name evidence="7" type="ORF">PMAYCL1PPCAC_32232</name>
</gene>
<dbReference type="PROSITE" id="PS51192">
    <property type="entry name" value="HELICASE_ATP_BIND_1"/>
    <property type="match status" value="1"/>
</dbReference>
<feature type="region of interest" description="Disordered" evidence="5">
    <location>
        <begin position="1"/>
        <end position="36"/>
    </location>
</feature>
<dbReference type="Pfam" id="PF00270">
    <property type="entry name" value="DEAD"/>
    <property type="match status" value="1"/>
</dbReference>
<evidence type="ECO:0000256" key="5">
    <source>
        <dbReference type="SAM" id="MobiDB-lite"/>
    </source>
</evidence>
<dbReference type="GO" id="GO:0016787">
    <property type="term" value="F:hydrolase activity"/>
    <property type="evidence" value="ECO:0007669"/>
    <property type="project" value="UniProtKB-KW"/>
</dbReference>
<dbReference type="Proteomes" id="UP001328107">
    <property type="component" value="Unassembled WGS sequence"/>
</dbReference>
<feature type="domain" description="Helicase ATP-binding" evidence="6">
    <location>
        <begin position="315"/>
        <end position="491"/>
    </location>
</feature>
<reference evidence="8" key="1">
    <citation type="submission" date="2022-10" db="EMBL/GenBank/DDBJ databases">
        <title>Genome assembly of Pristionchus species.</title>
        <authorList>
            <person name="Yoshida K."/>
            <person name="Sommer R.J."/>
        </authorList>
    </citation>
    <scope>NUCLEOTIDE SEQUENCE [LARGE SCALE GENOMIC DNA]</scope>
    <source>
        <strain evidence="8">RS5460</strain>
    </source>
</reference>
<evidence type="ECO:0000256" key="2">
    <source>
        <dbReference type="ARBA" id="ARBA00022801"/>
    </source>
</evidence>
<dbReference type="InterPro" id="IPR014001">
    <property type="entry name" value="Helicase_ATP-bd"/>
</dbReference>
<dbReference type="GO" id="GO:0003724">
    <property type="term" value="F:RNA helicase activity"/>
    <property type="evidence" value="ECO:0007669"/>
    <property type="project" value="TreeGrafter"/>
</dbReference>
<dbReference type="InterPro" id="IPR027417">
    <property type="entry name" value="P-loop_NTPase"/>
</dbReference>
<dbReference type="GO" id="GO:0003676">
    <property type="term" value="F:nucleic acid binding"/>
    <property type="evidence" value="ECO:0007669"/>
    <property type="project" value="InterPro"/>
</dbReference>
<name>A0AAN5ID90_9BILA</name>
<dbReference type="GO" id="GO:0005524">
    <property type="term" value="F:ATP binding"/>
    <property type="evidence" value="ECO:0007669"/>
    <property type="project" value="UniProtKB-KW"/>
</dbReference>
<keyword evidence="1" id="KW-0547">Nucleotide-binding</keyword>
<feature type="non-terminal residue" evidence="7">
    <location>
        <position position="592"/>
    </location>
</feature>
<sequence>LSTRHLPTTRMWARNRQQTRKMHYDDTEQGDKKGFESNDVRMAQNENENNQSCKSNDVRMWLRENNDWQALRELNRKKRIEESRNHRTYSEGAANDSDRPNYNEAMQKGRNGYESNDVRLSRDIDQRDYESNDVRRAVSREQERPVPRDLNRHPSPREQPERRTYPEDGCESDSQNYKEDFQRGKSQYESNDVRMSFREQNDRPADRCRSSNRRQSYREPVTRAYPESADWGERSPSPSLHHYEMTAAPASASYSSPPWIARVALTGLCKADDDHVISRAKFIRNNGWDCVESDKLREKLKAAFPRVLPLEEVGLAVIQEGLDLIVRGPRGYGRTTTWMVPIIDKMMGYKRERGELHTLVVAASEGTANYTASTLTLLLPREQENSKAVWHWKKSSIQHNYDEMEKFGADILITTSNLLPSLLVDAVFDVSKLQAIVFEEVDHMTEAGNRDWIVKVCSYLNKGTQTILVSSPMCSNMDKAVQLLKKPYATVNINHIRAEYEPMTSFFSAQDKDGLGELLQILRVFKGKKAVAVFFSDDKRVARFYDLLRERGVSNVSCLHSRLDSHEGWSNDLSAFREGHVDVLLCTYWKEL</sequence>
<keyword evidence="8" id="KW-1185">Reference proteome</keyword>
<dbReference type="PANTHER" id="PTHR47959">
    <property type="entry name" value="ATP-DEPENDENT RNA HELICASE RHLE-RELATED"/>
    <property type="match status" value="1"/>
</dbReference>
<dbReference type="PANTHER" id="PTHR47959:SF1">
    <property type="entry name" value="ATP-DEPENDENT RNA HELICASE DBPA"/>
    <property type="match status" value="1"/>
</dbReference>
<organism evidence="7 8">
    <name type="scientific">Pristionchus mayeri</name>
    <dbReference type="NCBI Taxonomy" id="1317129"/>
    <lineage>
        <taxon>Eukaryota</taxon>
        <taxon>Metazoa</taxon>
        <taxon>Ecdysozoa</taxon>
        <taxon>Nematoda</taxon>
        <taxon>Chromadorea</taxon>
        <taxon>Rhabditida</taxon>
        <taxon>Rhabditina</taxon>
        <taxon>Diplogasteromorpha</taxon>
        <taxon>Diplogasteroidea</taxon>
        <taxon>Neodiplogasteridae</taxon>
        <taxon>Pristionchus</taxon>
    </lineage>
</organism>
<dbReference type="Gene3D" id="3.40.50.300">
    <property type="entry name" value="P-loop containing nucleotide triphosphate hydrolases"/>
    <property type="match status" value="2"/>
</dbReference>